<accession>A0A1H9WYZ2</accession>
<keyword evidence="5 8" id="KW-0812">Transmembrane</keyword>
<dbReference type="InterPro" id="IPR052017">
    <property type="entry name" value="TSUP"/>
</dbReference>
<dbReference type="AlphaFoldDB" id="A0A1H9WYZ2"/>
<keyword evidence="4 8" id="KW-1003">Cell membrane</keyword>
<dbReference type="PANTHER" id="PTHR30269">
    <property type="entry name" value="TRANSMEMBRANE PROTEIN YFCA"/>
    <property type="match status" value="1"/>
</dbReference>
<evidence type="ECO:0000256" key="7">
    <source>
        <dbReference type="ARBA" id="ARBA00023136"/>
    </source>
</evidence>
<feature type="transmembrane region" description="Helical" evidence="8">
    <location>
        <begin position="234"/>
        <end position="253"/>
    </location>
</feature>
<dbReference type="Pfam" id="PF01925">
    <property type="entry name" value="TauE"/>
    <property type="match status" value="1"/>
</dbReference>
<feature type="transmembrane region" description="Helical" evidence="8">
    <location>
        <begin position="209"/>
        <end position="228"/>
    </location>
</feature>
<comment type="similarity">
    <text evidence="2 8">Belongs to the 4-toluene sulfonate uptake permease (TSUP) (TC 2.A.102) family.</text>
</comment>
<evidence type="ECO:0000256" key="2">
    <source>
        <dbReference type="ARBA" id="ARBA00009142"/>
    </source>
</evidence>
<dbReference type="OrthoDB" id="3782574at2"/>
<feature type="transmembrane region" description="Helical" evidence="8">
    <location>
        <begin position="99"/>
        <end position="119"/>
    </location>
</feature>
<dbReference type="RefSeq" id="WP_091760297.1">
    <property type="nucleotide sequence ID" value="NZ_FOHB01000006.1"/>
</dbReference>
<gene>
    <name evidence="9" type="ORF">SAMN05216199_3218</name>
</gene>
<dbReference type="PANTHER" id="PTHR30269:SF0">
    <property type="entry name" value="MEMBRANE TRANSPORTER PROTEIN YFCA-RELATED"/>
    <property type="match status" value="1"/>
</dbReference>
<keyword evidence="10" id="KW-1185">Reference proteome</keyword>
<feature type="transmembrane region" description="Helical" evidence="8">
    <location>
        <begin position="74"/>
        <end position="93"/>
    </location>
</feature>
<protein>
    <recommendedName>
        <fullName evidence="8">Probable membrane transporter protein</fullName>
    </recommendedName>
</protein>
<evidence type="ECO:0000256" key="4">
    <source>
        <dbReference type="ARBA" id="ARBA00022475"/>
    </source>
</evidence>
<proteinExistence type="inferred from homology"/>
<keyword evidence="3" id="KW-0813">Transport</keyword>
<evidence type="ECO:0000313" key="10">
    <source>
        <dbReference type="Proteomes" id="UP000199019"/>
    </source>
</evidence>
<evidence type="ECO:0000313" key="9">
    <source>
        <dbReference type="EMBL" id="SES38877.1"/>
    </source>
</evidence>
<feature type="transmembrane region" description="Helical" evidence="8">
    <location>
        <begin position="140"/>
        <end position="164"/>
    </location>
</feature>
<keyword evidence="6 8" id="KW-1133">Transmembrane helix</keyword>
<sequence length="255" mass="26364">MSPVEALCILLAGMAAGTINTIVGSGTLITFPTLLFFGYPPVVANVSNTVGLVAGGVTGVHGYRAELRGTSRTLLRLVPMSFLGAVTGALLLLVLPAEAFNAIVPALILLGLVLVVVGPRLQDAAARRHRNAVVPWHQPVMMGGTFVAGVYGGYFGAAQGVILIGLLSALSSEPLQRLNGYKNVLGTVVNAVAAVTFMVVAWDRISWPVAGLVALGALAGGYIGSTVGRRLPPNALRAFIIVIGVVAIVKMVWFS</sequence>
<name>A0A1H9WYZ2_9MICO</name>
<dbReference type="GO" id="GO:0005886">
    <property type="term" value="C:plasma membrane"/>
    <property type="evidence" value="ECO:0007669"/>
    <property type="project" value="UniProtKB-SubCell"/>
</dbReference>
<evidence type="ECO:0000256" key="5">
    <source>
        <dbReference type="ARBA" id="ARBA00022692"/>
    </source>
</evidence>
<evidence type="ECO:0000256" key="1">
    <source>
        <dbReference type="ARBA" id="ARBA00004651"/>
    </source>
</evidence>
<feature type="transmembrane region" description="Helical" evidence="8">
    <location>
        <begin position="184"/>
        <end position="202"/>
    </location>
</feature>
<reference evidence="10" key="1">
    <citation type="submission" date="2016-10" db="EMBL/GenBank/DDBJ databases">
        <authorList>
            <person name="Varghese N."/>
            <person name="Submissions S."/>
        </authorList>
    </citation>
    <scope>NUCLEOTIDE SEQUENCE [LARGE SCALE GENOMIC DNA]</scope>
    <source>
        <strain evidence="10">CGMCC 1.6963</strain>
    </source>
</reference>
<evidence type="ECO:0000256" key="6">
    <source>
        <dbReference type="ARBA" id="ARBA00022989"/>
    </source>
</evidence>
<feature type="transmembrane region" description="Helical" evidence="8">
    <location>
        <begin position="7"/>
        <end position="30"/>
    </location>
</feature>
<evidence type="ECO:0000256" key="8">
    <source>
        <dbReference type="RuleBase" id="RU363041"/>
    </source>
</evidence>
<comment type="subcellular location">
    <subcellularLocation>
        <location evidence="1 8">Cell membrane</location>
        <topology evidence="1 8">Multi-pass membrane protein</topology>
    </subcellularLocation>
</comment>
<dbReference type="EMBL" id="FOHB01000006">
    <property type="protein sequence ID" value="SES38877.1"/>
    <property type="molecule type" value="Genomic_DNA"/>
</dbReference>
<feature type="transmembrane region" description="Helical" evidence="8">
    <location>
        <begin position="42"/>
        <end position="62"/>
    </location>
</feature>
<evidence type="ECO:0000256" key="3">
    <source>
        <dbReference type="ARBA" id="ARBA00022448"/>
    </source>
</evidence>
<organism evidence="9 10">
    <name type="scientific">Pedococcus cremeus</name>
    <dbReference type="NCBI Taxonomy" id="587636"/>
    <lineage>
        <taxon>Bacteria</taxon>
        <taxon>Bacillati</taxon>
        <taxon>Actinomycetota</taxon>
        <taxon>Actinomycetes</taxon>
        <taxon>Micrococcales</taxon>
        <taxon>Intrasporangiaceae</taxon>
        <taxon>Pedococcus</taxon>
    </lineage>
</organism>
<dbReference type="Proteomes" id="UP000199019">
    <property type="component" value="Unassembled WGS sequence"/>
</dbReference>
<dbReference type="STRING" id="587636.SAMN05216199_3218"/>
<dbReference type="InterPro" id="IPR002781">
    <property type="entry name" value="TM_pro_TauE-like"/>
</dbReference>
<keyword evidence="7 8" id="KW-0472">Membrane</keyword>